<dbReference type="SUPFAM" id="SSF51197">
    <property type="entry name" value="Clavaminate synthase-like"/>
    <property type="match status" value="1"/>
</dbReference>
<keyword evidence="2 5" id="KW-0479">Metal-binding</keyword>
<keyword evidence="3 5" id="KW-0560">Oxidoreductase</keyword>
<organism evidence="7 8">
    <name type="scientific">Zingiber officinale</name>
    <name type="common">Ginger</name>
    <name type="synonym">Amomum zingiber</name>
    <dbReference type="NCBI Taxonomy" id="94328"/>
    <lineage>
        <taxon>Eukaryota</taxon>
        <taxon>Viridiplantae</taxon>
        <taxon>Streptophyta</taxon>
        <taxon>Embryophyta</taxon>
        <taxon>Tracheophyta</taxon>
        <taxon>Spermatophyta</taxon>
        <taxon>Magnoliopsida</taxon>
        <taxon>Liliopsida</taxon>
        <taxon>Zingiberales</taxon>
        <taxon>Zingiberaceae</taxon>
        <taxon>Zingiber</taxon>
    </lineage>
</organism>
<comment type="similarity">
    <text evidence="1 5">Belongs to the iron/ascorbate-dependent oxidoreductase family.</text>
</comment>
<gene>
    <name evidence="7" type="ORF">ZIOFF_058883</name>
</gene>
<dbReference type="InterPro" id="IPR026992">
    <property type="entry name" value="DIOX_N"/>
</dbReference>
<dbReference type="FunFam" id="2.60.120.330:FF:000001">
    <property type="entry name" value="Protein SRG1"/>
    <property type="match status" value="1"/>
</dbReference>
<dbReference type="GO" id="GO:0046872">
    <property type="term" value="F:metal ion binding"/>
    <property type="evidence" value="ECO:0007669"/>
    <property type="project" value="UniProtKB-KW"/>
</dbReference>
<evidence type="ECO:0000259" key="6">
    <source>
        <dbReference type="PROSITE" id="PS51471"/>
    </source>
</evidence>
<evidence type="ECO:0000256" key="2">
    <source>
        <dbReference type="ARBA" id="ARBA00022723"/>
    </source>
</evidence>
<feature type="domain" description="Fe2OG dioxygenase" evidence="6">
    <location>
        <begin position="225"/>
        <end position="325"/>
    </location>
</feature>
<keyword evidence="8" id="KW-1185">Reference proteome</keyword>
<dbReference type="InterPro" id="IPR005123">
    <property type="entry name" value="Oxoglu/Fe-dep_dioxygenase_dom"/>
</dbReference>
<evidence type="ECO:0000256" key="5">
    <source>
        <dbReference type="RuleBase" id="RU003682"/>
    </source>
</evidence>
<dbReference type="Pfam" id="PF14226">
    <property type="entry name" value="DIOX_N"/>
    <property type="match status" value="2"/>
</dbReference>
<accession>A0A8J5KJQ8</accession>
<proteinExistence type="inferred from homology"/>
<evidence type="ECO:0000313" key="7">
    <source>
        <dbReference type="EMBL" id="KAG6482252.1"/>
    </source>
</evidence>
<comment type="caution">
    <text evidence="7">The sequence shown here is derived from an EMBL/GenBank/DDBJ whole genome shotgun (WGS) entry which is preliminary data.</text>
</comment>
<evidence type="ECO:0000256" key="3">
    <source>
        <dbReference type="ARBA" id="ARBA00023002"/>
    </source>
</evidence>
<dbReference type="PROSITE" id="PS51471">
    <property type="entry name" value="FE2OG_OXY"/>
    <property type="match status" value="1"/>
</dbReference>
<dbReference type="Gene3D" id="2.60.120.330">
    <property type="entry name" value="B-lactam Antibiotic, Isopenicillin N Synthase, Chain"/>
    <property type="match status" value="1"/>
</dbReference>
<evidence type="ECO:0000256" key="1">
    <source>
        <dbReference type="ARBA" id="ARBA00008056"/>
    </source>
</evidence>
<dbReference type="Pfam" id="PF03171">
    <property type="entry name" value="2OG-FeII_Oxy"/>
    <property type="match status" value="1"/>
</dbReference>
<sequence length="375" mass="41901">MGSLPVPNVQSLSAASHAAADVPHRYIRPDLDTHPVAASDAAVDIPIIDFGRLRDPKSHLHESSKLHLACQNWGFFQVNALIPGSAFPCAITTSVVSCSSYLQLINHNVPTQVVEKIRFDVLRFFQLPLAEKRQVAQAAGDLQGYGQLFVVSEEQKLDWADMLYLNTQPDTERAMRFWPTQPPSFSVALDNYSSELKNLAECLMEIMAKNLGLGMDVVTEKFKVGIQSIRFNYYPPCAQAHKVLGFSQHSDSDLITFVLQVNQVQGLQIKRRGEWVPVRAHHGAFIVNLGDIFEIYSNGRYKSIEHRVVVNTEMERLSIATFHSPKSDAVIGPLQEMIGGSGAKYRSVDHESFMKLFFSSKLDGKSFLDSMRCES</sequence>
<dbReference type="AlphaFoldDB" id="A0A8J5KJQ8"/>
<name>A0A8J5KJQ8_ZINOF</name>
<dbReference type="InterPro" id="IPR050295">
    <property type="entry name" value="Plant_2OG-oxidoreductases"/>
</dbReference>
<evidence type="ECO:0000256" key="4">
    <source>
        <dbReference type="ARBA" id="ARBA00023004"/>
    </source>
</evidence>
<keyword evidence="4 5" id="KW-0408">Iron</keyword>
<evidence type="ECO:0000313" key="8">
    <source>
        <dbReference type="Proteomes" id="UP000734854"/>
    </source>
</evidence>
<dbReference type="InterPro" id="IPR027443">
    <property type="entry name" value="IPNS-like_sf"/>
</dbReference>
<reference evidence="7 8" key="1">
    <citation type="submission" date="2020-08" db="EMBL/GenBank/DDBJ databases">
        <title>Plant Genome Project.</title>
        <authorList>
            <person name="Zhang R.-G."/>
        </authorList>
    </citation>
    <scope>NUCLEOTIDE SEQUENCE [LARGE SCALE GENOMIC DNA]</scope>
    <source>
        <tissue evidence="7">Rhizome</tissue>
    </source>
</reference>
<dbReference type="InterPro" id="IPR044861">
    <property type="entry name" value="IPNS-like_FE2OG_OXY"/>
</dbReference>
<dbReference type="PANTHER" id="PTHR47991">
    <property type="entry name" value="OXOGLUTARATE/IRON-DEPENDENT DIOXYGENASE"/>
    <property type="match status" value="1"/>
</dbReference>
<dbReference type="Proteomes" id="UP000734854">
    <property type="component" value="Unassembled WGS sequence"/>
</dbReference>
<protein>
    <recommendedName>
        <fullName evidence="6">Fe2OG dioxygenase domain-containing protein</fullName>
    </recommendedName>
</protein>
<dbReference type="GO" id="GO:0016491">
    <property type="term" value="F:oxidoreductase activity"/>
    <property type="evidence" value="ECO:0007669"/>
    <property type="project" value="UniProtKB-KW"/>
</dbReference>
<dbReference type="EMBL" id="JACMSC010000016">
    <property type="protein sequence ID" value="KAG6482252.1"/>
    <property type="molecule type" value="Genomic_DNA"/>
</dbReference>